<dbReference type="VEuPathDB" id="FungiDB:PC110_g13371"/>
<comment type="caution">
    <text evidence="2">The sequence shown here is derived from an EMBL/GenBank/DDBJ whole genome shotgun (WGS) entry which is preliminary data.</text>
</comment>
<name>A0A8T1BKW8_9STRA</name>
<feature type="region of interest" description="Disordered" evidence="1">
    <location>
        <begin position="89"/>
        <end position="125"/>
    </location>
</feature>
<dbReference type="EMBL" id="RCMI01000602">
    <property type="protein sequence ID" value="KAG2904116.1"/>
    <property type="molecule type" value="Genomic_DNA"/>
</dbReference>
<organism evidence="2 4">
    <name type="scientific">Phytophthora cactorum</name>
    <dbReference type="NCBI Taxonomy" id="29920"/>
    <lineage>
        <taxon>Eukaryota</taxon>
        <taxon>Sar</taxon>
        <taxon>Stramenopiles</taxon>
        <taxon>Oomycota</taxon>
        <taxon>Peronosporomycetes</taxon>
        <taxon>Peronosporales</taxon>
        <taxon>Peronosporaceae</taxon>
        <taxon>Phytophthora</taxon>
    </lineage>
</organism>
<sequence length="125" mass="13813">MLSIVLRPMRWVWSLGKTPRCTRCAGSRSVLSLRCFSSTILTGDSGLSVSEEEVCKFYKLHGHTDVPEKISPRCLASVVLGLQTGAHGERYSTSETVSESPGKLREWAKEDGALLQDDDRGTRLE</sequence>
<gene>
    <name evidence="2" type="ORF">PC115_g15098</name>
    <name evidence="3" type="ORF">PC117_g16493</name>
</gene>
<feature type="compositionally biased region" description="Basic and acidic residues" evidence="1">
    <location>
        <begin position="102"/>
        <end position="125"/>
    </location>
</feature>
<reference evidence="2" key="1">
    <citation type="submission" date="2018-10" db="EMBL/GenBank/DDBJ databases">
        <title>Effector identification in a new, highly contiguous assembly of the strawberry crown rot pathogen Phytophthora cactorum.</title>
        <authorList>
            <person name="Armitage A.D."/>
            <person name="Nellist C.F."/>
            <person name="Bates H."/>
            <person name="Vickerstaff R.J."/>
            <person name="Harrison R.J."/>
        </authorList>
    </citation>
    <scope>NUCLEOTIDE SEQUENCE</scope>
    <source>
        <strain evidence="2">4032</strain>
        <strain evidence="3">4040</strain>
    </source>
</reference>
<evidence type="ECO:0000313" key="3">
    <source>
        <dbReference type="EMBL" id="KAG2920439.1"/>
    </source>
</evidence>
<protein>
    <submittedName>
        <fullName evidence="2">Uncharacterized protein</fullName>
    </submittedName>
</protein>
<proteinExistence type="predicted"/>
<dbReference type="Proteomes" id="UP000736787">
    <property type="component" value="Unassembled WGS sequence"/>
</dbReference>
<dbReference type="Proteomes" id="UP000774804">
    <property type="component" value="Unassembled WGS sequence"/>
</dbReference>
<evidence type="ECO:0000313" key="4">
    <source>
        <dbReference type="Proteomes" id="UP000774804"/>
    </source>
</evidence>
<accession>A0A8T1BKW8</accession>
<dbReference type="AlphaFoldDB" id="A0A8T1BKW8"/>
<dbReference type="EMBL" id="RCMK01000586">
    <property type="protein sequence ID" value="KAG2920439.1"/>
    <property type="molecule type" value="Genomic_DNA"/>
</dbReference>
<evidence type="ECO:0000256" key="1">
    <source>
        <dbReference type="SAM" id="MobiDB-lite"/>
    </source>
</evidence>
<evidence type="ECO:0000313" key="2">
    <source>
        <dbReference type="EMBL" id="KAG2904116.1"/>
    </source>
</evidence>